<accession>A0A1B3B8H2</accession>
<dbReference type="SUPFAM" id="SSF53720">
    <property type="entry name" value="ALDH-like"/>
    <property type="match status" value="1"/>
</dbReference>
<dbReference type="CDD" id="cd07133">
    <property type="entry name" value="ALDH_CALDH_CalB"/>
    <property type="match status" value="1"/>
</dbReference>
<reference evidence="10" key="1">
    <citation type="submission" date="2015-08" db="EMBL/GenBank/DDBJ databases">
        <authorList>
            <person name="Kim K.M."/>
        </authorList>
    </citation>
    <scope>NUCLEOTIDE SEQUENCE [LARGE SCALE GENOMIC DNA]</scope>
    <source>
        <strain evidence="10">KCTC 23892</strain>
    </source>
</reference>
<dbReference type="InterPro" id="IPR016161">
    <property type="entry name" value="Ald_DH/histidinol_DH"/>
</dbReference>
<dbReference type="GO" id="GO:0006081">
    <property type="term" value="P:aldehyde metabolic process"/>
    <property type="evidence" value="ECO:0007669"/>
    <property type="project" value="InterPro"/>
</dbReference>
<feature type="active site" evidence="5 6">
    <location>
        <position position="210"/>
    </location>
</feature>
<dbReference type="PATRIC" id="fig|1144748.3.peg.380"/>
<gene>
    <name evidence="9" type="ORF">KS2013_374</name>
</gene>
<keyword evidence="3" id="KW-0520">NAD</keyword>
<dbReference type="RefSeq" id="WP_068988877.1">
    <property type="nucleotide sequence ID" value="NZ_CP012418.1"/>
</dbReference>
<dbReference type="InterPro" id="IPR012394">
    <property type="entry name" value="Aldehyde_DH_NAD(P)"/>
</dbReference>
<evidence type="ECO:0000256" key="6">
    <source>
        <dbReference type="PROSITE-ProRule" id="PRU10007"/>
    </source>
</evidence>
<dbReference type="GO" id="GO:0004029">
    <property type="term" value="F:aldehyde dehydrogenase (NAD+) activity"/>
    <property type="evidence" value="ECO:0007669"/>
    <property type="project" value="TreeGrafter"/>
</dbReference>
<comment type="similarity">
    <text evidence="1 4 7">Belongs to the aldehyde dehydrogenase family.</text>
</comment>
<organism evidence="9 10">
    <name type="scientific">Kangiella sediminilitoris</name>
    <dbReference type="NCBI Taxonomy" id="1144748"/>
    <lineage>
        <taxon>Bacteria</taxon>
        <taxon>Pseudomonadati</taxon>
        <taxon>Pseudomonadota</taxon>
        <taxon>Gammaproteobacteria</taxon>
        <taxon>Kangiellales</taxon>
        <taxon>Kangiellaceae</taxon>
        <taxon>Kangiella</taxon>
    </lineage>
</organism>
<dbReference type="AlphaFoldDB" id="A0A1B3B8H2"/>
<dbReference type="Gene3D" id="3.40.605.10">
    <property type="entry name" value="Aldehyde Dehydrogenase, Chain A, domain 1"/>
    <property type="match status" value="1"/>
</dbReference>
<keyword evidence="10" id="KW-1185">Reference proteome</keyword>
<sequence length="466" mass="52080">MGIQAYLEHLQQQYKLEPYPDLKRRLKLLDSLRAMLTENESAITEAVCKDFGYRSPFETELAEIYPSLKAISHTKKQLSGWMESEKRGVSLWFKPARARIMYQPVGVVGIIVPWNYPLYLALGPLVSALAAGNRVMLKVSEFTPQFSLLFTRLCEQYLGPDWVKVVYGGPDVGAEFSGLAFDHLLFTGSGEIGKKVMKAASDNLTPVTLELGGKSPTIIDKSFPIKTATERLLFGKLLNGGQTCLAPDYAFISNEDIDQFIEKAKKVAKKFYPEWENKGYTSLASNKQVERYQYMLADAKAKGATIIPLWEADGASESHIKNGKATPLLIMDTTEDMQVRQQEIFGPMLPVVPYGDHQDVIRYINSQPRPLALYLFSNKQSVIKNYMLNTISGGVTLNDTILHVSQEELPFGGIGASGMGQYHGVEGFKTFSKAKSIFKQSRFAGTNLMYPPANKLSRLLLKLMKR</sequence>
<evidence type="ECO:0000256" key="3">
    <source>
        <dbReference type="ARBA" id="ARBA00023027"/>
    </source>
</evidence>
<evidence type="ECO:0000313" key="9">
    <source>
        <dbReference type="EMBL" id="AOE49099.1"/>
    </source>
</evidence>
<evidence type="ECO:0000256" key="7">
    <source>
        <dbReference type="RuleBase" id="RU003345"/>
    </source>
</evidence>
<dbReference type="KEGG" id="ksd:KS2013_374"/>
<dbReference type="GO" id="GO:0005737">
    <property type="term" value="C:cytoplasm"/>
    <property type="evidence" value="ECO:0007669"/>
    <property type="project" value="TreeGrafter"/>
</dbReference>
<feature type="active site" evidence="5">
    <location>
        <position position="244"/>
    </location>
</feature>
<feature type="domain" description="Aldehyde dehydrogenase" evidence="8">
    <location>
        <begin position="22"/>
        <end position="437"/>
    </location>
</feature>
<dbReference type="Pfam" id="PF00171">
    <property type="entry name" value="Aldedh"/>
    <property type="match status" value="1"/>
</dbReference>
<dbReference type="STRING" id="1144748.KS2013_374"/>
<dbReference type="Gene3D" id="3.40.309.10">
    <property type="entry name" value="Aldehyde Dehydrogenase, Chain A, domain 2"/>
    <property type="match status" value="1"/>
</dbReference>
<dbReference type="PIRSF" id="PIRSF036492">
    <property type="entry name" value="ALDH"/>
    <property type="match status" value="1"/>
</dbReference>
<keyword evidence="2 4" id="KW-0560">Oxidoreductase</keyword>
<dbReference type="PROSITE" id="PS00687">
    <property type="entry name" value="ALDEHYDE_DEHYDR_GLU"/>
    <property type="match status" value="1"/>
</dbReference>
<proteinExistence type="inferred from homology"/>
<name>A0A1B3B8H2_9GAMM</name>
<dbReference type="InterPro" id="IPR016163">
    <property type="entry name" value="Ald_DH_C"/>
</dbReference>
<dbReference type="PROSITE" id="PS00070">
    <property type="entry name" value="ALDEHYDE_DEHYDR_CYS"/>
    <property type="match status" value="1"/>
</dbReference>
<dbReference type="PANTHER" id="PTHR43570">
    <property type="entry name" value="ALDEHYDE DEHYDROGENASE"/>
    <property type="match status" value="1"/>
</dbReference>
<dbReference type="InterPro" id="IPR015590">
    <property type="entry name" value="Aldehyde_DH_dom"/>
</dbReference>
<dbReference type="Proteomes" id="UP000094147">
    <property type="component" value="Chromosome"/>
</dbReference>
<dbReference type="InterPro" id="IPR029510">
    <property type="entry name" value="Ald_DH_CS_GLU"/>
</dbReference>
<protein>
    <recommendedName>
        <fullName evidence="4">Aldehyde dehydrogenase</fullName>
    </recommendedName>
</protein>
<dbReference type="PANTHER" id="PTHR43570:SF20">
    <property type="entry name" value="ALDEHYDE DEHYDROGENASE ALDX-RELATED"/>
    <property type="match status" value="1"/>
</dbReference>
<dbReference type="InterPro" id="IPR016160">
    <property type="entry name" value="Ald_DH_CS_CYS"/>
</dbReference>
<evidence type="ECO:0000313" key="10">
    <source>
        <dbReference type="Proteomes" id="UP000094147"/>
    </source>
</evidence>
<evidence type="ECO:0000256" key="1">
    <source>
        <dbReference type="ARBA" id="ARBA00009986"/>
    </source>
</evidence>
<evidence type="ECO:0000256" key="5">
    <source>
        <dbReference type="PIRSR" id="PIRSR036492-1"/>
    </source>
</evidence>
<evidence type="ECO:0000256" key="4">
    <source>
        <dbReference type="PIRNR" id="PIRNR036492"/>
    </source>
</evidence>
<dbReference type="InterPro" id="IPR016162">
    <property type="entry name" value="Ald_DH_N"/>
</dbReference>
<evidence type="ECO:0000259" key="8">
    <source>
        <dbReference type="Pfam" id="PF00171"/>
    </source>
</evidence>
<evidence type="ECO:0000256" key="2">
    <source>
        <dbReference type="ARBA" id="ARBA00023002"/>
    </source>
</evidence>
<dbReference type="EMBL" id="CP012418">
    <property type="protein sequence ID" value="AOE49099.1"/>
    <property type="molecule type" value="Genomic_DNA"/>
</dbReference>